<dbReference type="EMBL" id="JAFJYH010000348">
    <property type="protein sequence ID" value="KAG4412867.1"/>
    <property type="molecule type" value="Genomic_DNA"/>
</dbReference>
<keyword evidence="2" id="KW-1185">Reference proteome</keyword>
<accession>A0A8H7T461</accession>
<dbReference type="Proteomes" id="UP000664132">
    <property type="component" value="Unassembled WGS sequence"/>
</dbReference>
<organism evidence="1 2">
    <name type="scientific">Cadophora malorum</name>
    <dbReference type="NCBI Taxonomy" id="108018"/>
    <lineage>
        <taxon>Eukaryota</taxon>
        <taxon>Fungi</taxon>
        <taxon>Dikarya</taxon>
        <taxon>Ascomycota</taxon>
        <taxon>Pezizomycotina</taxon>
        <taxon>Leotiomycetes</taxon>
        <taxon>Helotiales</taxon>
        <taxon>Ploettnerulaceae</taxon>
        <taxon>Cadophora</taxon>
    </lineage>
</organism>
<name>A0A8H7T461_9HELO</name>
<comment type="caution">
    <text evidence="1">The sequence shown here is derived from an EMBL/GenBank/DDBJ whole genome shotgun (WGS) entry which is preliminary data.</text>
</comment>
<gene>
    <name evidence="1" type="ORF">IFR04_014003</name>
</gene>
<protein>
    <submittedName>
        <fullName evidence="1">Uncharacterized protein</fullName>
    </submittedName>
</protein>
<reference evidence="1" key="1">
    <citation type="submission" date="2021-02" db="EMBL/GenBank/DDBJ databases">
        <title>Genome sequence Cadophora malorum strain M34.</title>
        <authorList>
            <person name="Stefanovic E."/>
            <person name="Vu D."/>
            <person name="Scully C."/>
            <person name="Dijksterhuis J."/>
            <person name="Roader J."/>
            <person name="Houbraken J."/>
        </authorList>
    </citation>
    <scope>NUCLEOTIDE SEQUENCE</scope>
    <source>
        <strain evidence="1">M34</strain>
    </source>
</reference>
<proteinExistence type="predicted"/>
<dbReference type="AlphaFoldDB" id="A0A8H7T461"/>
<evidence type="ECO:0000313" key="2">
    <source>
        <dbReference type="Proteomes" id="UP000664132"/>
    </source>
</evidence>
<sequence length="90" mass="10035">MAPGPEFLKCKGGEYIECDSQFNEIGSWTSVSGEMGGKGVGEDGYYEWSIMNEVYKILDGYDIASAMGKTWDPNRQQILDARTGEYSDLF</sequence>
<evidence type="ECO:0000313" key="1">
    <source>
        <dbReference type="EMBL" id="KAG4412867.1"/>
    </source>
</evidence>